<organism evidence="1 2">
    <name type="scientific">Araneus ventricosus</name>
    <name type="common">Orbweaver spider</name>
    <name type="synonym">Epeira ventricosa</name>
    <dbReference type="NCBI Taxonomy" id="182803"/>
    <lineage>
        <taxon>Eukaryota</taxon>
        <taxon>Metazoa</taxon>
        <taxon>Ecdysozoa</taxon>
        <taxon>Arthropoda</taxon>
        <taxon>Chelicerata</taxon>
        <taxon>Arachnida</taxon>
        <taxon>Araneae</taxon>
        <taxon>Araneomorphae</taxon>
        <taxon>Entelegynae</taxon>
        <taxon>Araneoidea</taxon>
        <taxon>Araneidae</taxon>
        <taxon>Araneus</taxon>
    </lineage>
</organism>
<evidence type="ECO:0000313" key="1">
    <source>
        <dbReference type="EMBL" id="GBN89931.1"/>
    </source>
</evidence>
<dbReference type="Proteomes" id="UP000499080">
    <property type="component" value="Unassembled WGS sequence"/>
</dbReference>
<dbReference type="EMBL" id="BGPR01023051">
    <property type="protein sequence ID" value="GBN89931.1"/>
    <property type="molecule type" value="Genomic_DNA"/>
</dbReference>
<evidence type="ECO:0000313" key="2">
    <source>
        <dbReference type="Proteomes" id="UP000499080"/>
    </source>
</evidence>
<protein>
    <submittedName>
        <fullName evidence="1">Uncharacterized protein</fullName>
    </submittedName>
</protein>
<gene>
    <name evidence="1" type="ORF">AVEN_231756_1</name>
</gene>
<proteinExistence type="predicted"/>
<name>A0A4Y2SPX3_ARAVE</name>
<reference evidence="1 2" key="1">
    <citation type="journal article" date="2019" name="Sci. Rep.">
        <title>Orb-weaving spider Araneus ventricosus genome elucidates the spidroin gene catalogue.</title>
        <authorList>
            <person name="Kono N."/>
            <person name="Nakamura H."/>
            <person name="Ohtoshi R."/>
            <person name="Moran D.A.P."/>
            <person name="Shinohara A."/>
            <person name="Yoshida Y."/>
            <person name="Fujiwara M."/>
            <person name="Mori M."/>
            <person name="Tomita M."/>
            <person name="Arakawa K."/>
        </authorList>
    </citation>
    <scope>NUCLEOTIDE SEQUENCE [LARGE SCALE GENOMIC DNA]</scope>
</reference>
<accession>A0A4Y2SPX3</accession>
<sequence>MNAGTAGRVDTITLGHFIWEISYECRLQAEGPDTITTWPLYGDPHYRNAGYSLKGDNSTFGPISLIWGSLYECRLAARRVDKPLATYA</sequence>
<comment type="caution">
    <text evidence="1">The sequence shown here is derived from an EMBL/GenBank/DDBJ whole genome shotgun (WGS) entry which is preliminary data.</text>
</comment>
<dbReference type="AlphaFoldDB" id="A0A4Y2SPX3"/>
<keyword evidence="2" id="KW-1185">Reference proteome</keyword>